<keyword evidence="5" id="KW-1003">Cell membrane</keyword>
<accession>A0A0F5FVN5</accession>
<comment type="subcellular location">
    <subcellularLocation>
        <location evidence="1">Cell inner membrane</location>
        <topology evidence="1">Multi-pass membrane protein</topology>
    </subcellularLocation>
</comment>
<feature type="coiled-coil region" evidence="16">
    <location>
        <begin position="345"/>
        <end position="372"/>
    </location>
</feature>
<sequence length="761" mass="83201">MNAPRLADLKFIDVDRILSVLRRQWRVLALGLAFGIGLGVFYLALAPRTYVSAAQILIDKNLREVVSEVAQPTSAMDLESEVLNQIEVLKSSRIATAVAQAENLMTDPEFLNPPPSFTRRIKGVVTGLLSPLFGSDDEPPATQATVEEAAGALRANVDVERVGRSAVIRVAYETTSPELAHRIANAYALAFVQDQLNADLDATRQATDWLQGRLTELGASQRQATLDVEQFRRESGLTIGEDQTLSNQRLEALTSQLVLAQAETSRVRALSNQLQTVIDAGPETAGDNVAMLNGPGIDGTEIATIRTRYASIVRRIDEVTAAYGADHPQIAVLQAERNALNDQIFVQLRNLNEQYRNQLTVAERQENGLREQINAEGRAAAETNQAQVELTELQQRSSALGLLYNTYLSRYEESIQRQSFPIPGVRIITDPELPRDPSGPRTLFVLAGAMIFGAFLGVGAGAVNELRERSFRIGSQIANELGLRFIGYLPRLNGAGTRRSKKATALQNHRYIRDQVIGRRSNAPTTAFLETLKSAKLMVRKRHRAGRAVTIGTVSVLPGEGKTTFAVSFAEMLAVNGDKVLLIDADLRQPAASQLVTPDAGLGLMDLAVGVPWRQIARTDAETGLVILPATSSATAATSNDFLSSPVIQTLLEEVRREFDYVVIDLPPLGPMVDALSIQPWTDGFILVTEWGRTPRRLVRALVENEPQFADEIIGVVLNKVNFARLGRYSDPGAAEQFVGSYDRYYQVAPAPAPRQKTPAQ</sequence>
<evidence type="ECO:0000256" key="14">
    <source>
        <dbReference type="ARBA" id="ARBA00023137"/>
    </source>
</evidence>
<dbReference type="AlphaFoldDB" id="A0A0F5FVN5"/>
<dbReference type="PANTHER" id="PTHR32309">
    <property type="entry name" value="TYROSINE-PROTEIN KINASE"/>
    <property type="match status" value="1"/>
</dbReference>
<keyword evidence="11" id="KW-0067">ATP-binding</keyword>
<evidence type="ECO:0000256" key="8">
    <source>
        <dbReference type="ARBA" id="ARBA00022692"/>
    </source>
</evidence>
<dbReference type="PANTHER" id="PTHR32309:SF13">
    <property type="entry name" value="FERRIC ENTEROBACTIN TRANSPORT PROTEIN FEPE"/>
    <property type="match status" value="1"/>
</dbReference>
<dbReference type="EMBL" id="JZEX01000055">
    <property type="protein sequence ID" value="KKB12946.1"/>
    <property type="molecule type" value="Genomic_DNA"/>
</dbReference>
<keyword evidence="9" id="KW-0547">Nucleotide-binding</keyword>
<dbReference type="CDD" id="cd05387">
    <property type="entry name" value="BY-kinase"/>
    <property type="match status" value="1"/>
</dbReference>
<feature type="domain" description="AAA" evidence="19">
    <location>
        <begin position="559"/>
        <end position="669"/>
    </location>
</feature>
<keyword evidence="10" id="KW-0418">Kinase</keyword>
<dbReference type="InterPro" id="IPR025669">
    <property type="entry name" value="AAA_dom"/>
</dbReference>
<keyword evidence="13 17" id="KW-0472">Membrane</keyword>
<dbReference type="InterPro" id="IPR003856">
    <property type="entry name" value="LPS_length_determ_N"/>
</dbReference>
<keyword evidence="12 17" id="KW-1133">Transmembrane helix</keyword>
<dbReference type="STRING" id="443610.VE25_04625"/>
<evidence type="ECO:0000313" key="21">
    <source>
        <dbReference type="Proteomes" id="UP000033632"/>
    </source>
</evidence>
<organism evidence="20 21">
    <name type="scientific">Devosia geojensis</name>
    <dbReference type="NCBI Taxonomy" id="443610"/>
    <lineage>
        <taxon>Bacteria</taxon>
        <taxon>Pseudomonadati</taxon>
        <taxon>Pseudomonadota</taxon>
        <taxon>Alphaproteobacteria</taxon>
        <taxon>Hyphomicrobiales</taxon>
        <taxon>Devosiaceae</taxon>
        <taxon>Devosia</taxon>
    </lineage>
</organism>
<dbReference type="EC" id="2.7.10.2" evidence="4"/>
<evidence type="ECO:0000256" key="5">
    <source>
        <dbReference type="ARBA" id="ARBA00022475"/>
    </source>
</evidence>
<keyword evidence="8 17" id="KW-0812">Transmembrane</keyword>
<evidence type="ECO:0000256" key="7">
    <source>
        <dbReference type="ARBA" id="ARBA00022679"/>
    </source>
</evidence>
<comment type="catalytic activity">
    <reaction evidence="15">
        <text>L-tyrosyl-[protein] + ATP = O-phospho-L-tyrosyl-[protein] + ADP + H(+)</text>
        <dbReference type="Rhea" id="RHEA:10596"/>
        <dbReference type="Rhea" id="RHEA-COMP:10136"/>
        <dbReference type="Rhea" id="RHEA-COMP:20101"/>
        <dbReference type="ChEBI" id="CHEBI:15378"/>
        <dbReference type="ChEBI" id="CHEBI:30616"/>
        <dbReference type="ChEBI" id="CHEBI:46858"/>
        <dbReference type="ChEBI" id="CHEBI:61978"/>
        <dbReference type="ChEBI" id="CHEBI:456216"/>
        <dbReference type="EC" id="2.7.10.2"/>
    </reaction>
</comment>
<name>A0A0F5FVN5_9HYPH</name>
<keyword evidence="6" id="KW-0997">Cell inner membrane</keyword>
<evidence type="ECO:0000256" key="11">
    <source>
        <dbReference type="ARBA" id="ARBA00022840"/>
    </source>
</evidence>
<dbReference type="Proteomes" id="UP000033632">
    <property type="component" value="Unassembled WGS sequence"/>
</dbReference>
<evidence type="ECO:0000256" key="17">
    <source>
        <dbReference type="SAM" id="Phobius"/>
    </source>
</evidence>
<dbReference type="GO" id="GO:0005886">
    <property type="term" value="C:plasma membrane"/>
    <property type="evidence" value="ECO:0007669"/>
    <property type="project" value="UniProtKB-SubCell"/>
</dbReference>
<evidence type="ECO:0000256" key="4">
    <source>
        <dbReference type="ARBA" id="ARBA00011903"/>
    </source>
</evidence>
<protein>
    <recommendedName>
        <fullName evidence="4">non-specific protein-tyrosine kinase</fullName>
        <ecNumber evidence="4">2.7.10.2</ecNumber>
    </recommendedName>
</protein>
<evidence type="ECO:0000256" key="9">
    <source>
        <dbReference type="ARBA" id="ARBA00022741"/>
    </source>
</evidence>
<dbReference type="PATRIC" id="fig|443610.3.peg.3414"/>
<dbReference type="SUPFAM" id="SSF52540">
    <property type="entry name" value="P-loop containing nucleoside triphosphate hydrolases"/>
    <property type="match status" value="1"/>
</dbReference>
<dbReference type="InterPro" id="IPR050445">
    <property type="entry name" value="Bact_polysacc_biosynth/exp"/>
</dbReference>
<dbReference type="InterPro" id="IPR005700">
    <property type="entry name" value="EPS_ExoP-like"/>
</dbReference>
<comment type="caution">
    <text evidence="20">The sequence shown here is derived from an EMBL/GenBank/DDBJ whole genome shotgun (WGS) entry which is preliminary data.</text>
</comment>
<keyword evidence="14" id="KW-0829">Tyrosine-protein kinase</keyword>
<dbReference type="Gene3D" id="3.40.50.300">
    <property type="entry name" value="P-loop containing nucleotide triphosphate hydrolases"/>
    <property type="match status" value="1"/>
</dbReference>
<evidence type="ECO:0000256" key="3">
    <source>
        <dbReference type="ARBA" id="ARBA00008883"/>
    </source>
</evidence>
<evidence type="ECO:0000256" key="1">
    <source>
        <dbReference type="ARBA" id="ARBA00004429"/>
    </source>
</evidence>
<evidence type="ECO:0000259" key="19">
    <source>
        <dbReference type="Pfam" id="PF13614"/>
    </source>
</evidence>
<dbReference type="Pfam" id="PF02706">
    <property type="entry name" value="Wzz"/>
    <property type="match status" value="1"/>
</dbReference>
<evidence type="ECO:0000256" key="10">
    <source>
        <dbReference type="ARBA" id="ARBA00022777"/>
    </source>
</evidence>
<evidence type="ECO:0000313" key="20">
    <source>
        <dbReference type="EMBL" id="KKB12946.1"/>
    </source>
</evidence>
<evidence type="ECO:0000256" key="15">
    <source>
        <dbReference type="ARBA" id="ARBA00051245"/>
    </source>
</evidence>
<dbReference type="Pfam" id="PF13614">
    <property type="entry name" value="AAA_31"/>
    <property type="match status" value="1"/>
</dbReference>
<comment type="similarity">
    <text evidence="3">Belongs to the etk/wzc family.</text>
</comment>
<feature type="domain" description="Polysaccharide chain length determinant N-terminal" evidence="18">
    <location>
        <begin position="12"/>
        <end position="100"/>
    </location>
</feature>
<dbReference type="GO" id="GO:0004713">
    <property type="term" value="F:protein tyrosine kinase activity"/>
    <property type="evidence" value="ECO:0007669"/>
    <property type="project" value="TreeGrafter"/>
</dbReference>
<keyword evidence="7" id="KW-0808">Transferase</keyword>
<keyword evidence="21" id="KW-1185">Reference proteome</keyword>
<comment type="similarity">
    <text evidence="2">Belongs to the CpsD/CapB family.</text>
</comment>
<proteinExistence type="inferred from homology"/>
<reference evidence="20 21" key="1">
    <citation type="submission" date="2015-03" db="EMBL/GenBank/DDBJ databases">
        <authorList>
            <person name="Hassan Y.I."/>
            <person name="Lepp D."/>
            <person name="Li X.-Z."/>
            <person name="Zhou T."/>
        </authorList>
    </citation>
    <scope>NUCLEOTIDE SEQUENCE [LARGE SCALE GENOMIC DNA]</scope>
    <source>
        <strain evidence="20 21">BD-c194</strain>
    </source>
</reference>
<evidence type="ECO:0000259" key="18">
    <source>
        <dbReference type="Pfam" id="PF02706"/>
    </source>
</evidence>
<evidence type="ECO:0000256" key="12">
    <source>
        <dbReference type="ARBA" id="ARBA00022989"/>
    </source>
</evidence>
<dbReference type="NCBIfam" id="TIGR01005">
    <property type="entry name" value="eps_transp_fam"/>
    <property type="match status" value="1"/>
</dbReference>
<evidence type="ECO:0000256" key="13">
    <source>
        <dbReference type="ARBA" id="ARBA00023136"/>
    </source>
</evidence>
<evidence type="ECO:0000256" key="16">
    <source>
        <dbReference type="SAM" id="Coils"/>
    </source>
</evidence>
<evidence type="ECO:0000256" key="6">
    <source>
        <dbReference type="ARBA" id="ARBA00022519"/>
    </source>
</evidence>
<feature type="transmembrane region" description="Helical" evidence="17">
    <location>
        <begin position="25"/>
        <end position="45"/>
    </location>
</feature>
<gene>
    <name evidence="20" type="ORF">VE25_04625</name>
</gene>
<dbReference type="InterPro" id="IPR005702">
    <property type="entry name" value="Wzc-like_C"/>
</dbReference>
<evidence type="ECO:0000256" key="2">
    <source>
        <dbReference type="ARBA" id="ARBA00007316"/>
    </source>
</evidence>
<dbReference type="InterPro" id="IPR027417">
    <property type="entry name" value="P-loop_NTPase"/>
</dbReference>
<keyword evidence="16" id="KW-0175">Coiled coil</keyword>